<sequence length="47" mass="5269">MPGGSPGVCLALVLDLFHLFGISMEFNMMCGCQTFDHDIDYKKKDNE</sequence>
<keyword evidence="3" id="KW-1185">Reference proteome</keyword>
<keyword evidence="1" id="KW-0732">Signal</keyword>
<reference evidence="2 3" key="1">
    <citation type="journal article" date="2018" name="Front. Plant Sci.">
        <title>Red Clover (Trifolium pratense) and Zigzag Clover (T. medium) - A Picture of Genomic Similarities and Differences.</title>
        <authorList>
            <person name="Dluhosova J."/>
            <person name="Istvanek J."/>
            <person name="Nedelnik J."/>
            <person name="Repkova J."/>
        </authorList>
    </citation>
    <scope>NUCLEOTIDE SEQUENCE [LARGE SCALE GENOMIC DNA]</scope>
    <source>
        <strain evidence="3">cv. 10/8</strain>
        <tissue evidence="2">Leaf</tissue>
    </source>
</reference>
<evidence type="ECO:0000256" key="1">
    <source>
        <dbReference type="SAM" id="SignalP"/>
    </source>
</evidence>
<feature type="non-terminal residue" evidence="2">
    <location>
        <position position="47"/>
    </location>
</feature>
<evidence type="ECO:0000313" key="3">
    <source>
        <dbReference type="Proteomes" id="UP000265520"/>
    </source>
</evidence>
<name>A0A392QQ44_9FABA</name>
<evidence type="ECO:0000313" key="2">
    <source>
        <dbReference type="EMBL" id="MCI25770.1"/>
    </source>
</evidence>
<feature type="signal peptide" evidence="1">
    <location>
        <begin position="1"/>
        <end position="25"/>
    </location>
</feature>
<protein>
    <submittedName>
        <fullName evidence="2">Uncharacterized protein</fullName>
    </submittedName>
</protein>
<dbReference type="EMBL" id="LXQA010149296">
    <property type="protein sequence ID" value="MCI25770.1"/>
    <property type="molecule type" value="Genomic_DNA"/>
</dbReference>
<feature type="chain" id="PRO_5017270545" evidence="1">
    <location>
        <begin position="26"/>
        <end position="47"/>
    </location>
</feature>
<comment type="caution">
    <text evidence="2">The sequence shown here is derived from an EMBL/GenBank/DDBJ whole genome shotgun (WGS) entry which is preliminary data.</text>
</comment>
<dbReference type="AlphaFoldDB" id="A0A392QQ44"/>
<organism evidence="2 3">
    <name type="scientific">Trifolium medium</name>
    <dbReference type="NCBI Taxonomy" id="97028"/>
    <lineage>
        <taxon>Eukaryota</taxon>
        <taxon>Viridiplantae</taxon>
        <taxon>Streptophyta</taxon>
        <taxon>Embryophyta</taxon>
        <taxon>Tracheophyta</taxon>
        <taxon>Spermatophyta</taxon>
        <taxon>Magnoliopsida</taxon>
        <taxon>eudicotyledons</taxon>
        <taxon>Gunneridae</taxon>
        <taxon>Pentapetalae</taxon>
        <taxon>rosids</taxon>
        <taxon>fabids</taxon>
        <taxon>Fabales</taxon>
        <taxon>Fabaceae</taxon>
        <taxon>Papilionoideae</taxon>
        <taxon>50 kb inversion clade</taxon>
        <taxon>NPAAA clade</taxon>
        <taxon>Hologalegina</taxon>
        <taxon>IRL clade</taxon>
        <taxon>Trifolieae</taxon>
        <taxon>Trifolium</taxon>
    </lineage>
</organism>
<accession>A0A392QQ44</accession>
<proteinExistence type="predicted"/>
<dbReference type="Proteomes" id="UP000265520">
    <property type="component" value="Unassembled WGS sequence"/>
</dbReference>